<evidence type="ECO:0000259" key="1">
    <source>
        <dbReference type="Pfam" id="PF21056"/>
    </source>
</evidence>
<dbReference type="EnsemblMetazoa" id="Aqu2.1.30618_001">
    <property type="protein sequence ID" value="Aqu2.1.30618_001"/>
    <property type="gene ID" value="Aqu2.1.30618"/>
</dbReference>
<dbReference type="InterPro" id="IPR052579">
    <property type="entry name" value="Zinc_finger_SWIM"/>
</dbReference>
<dbReference type="STRING" id="400682.A0A1X7US73"/>
<proteinExistence type="predicted"/>
<dbReference type="PANTHER" id="PTHR31569:SF4">
    <property type="entry name" value="SWIM-TYPE DOMAIN-CONTAINING PROTEIN"/>
    <property type="match status" value="1"/>
</dbReference>
<feature type="domain" description="ZSWIM1/3 RNaseH-like" evidence="1">
    <location>
        <begin position="124"/>
        <end position="175"/>
    </location>
</feature>
<organism evidence="2">
    <name type="scientific">Amphimedon queenslandica</name>
    <name type="common">Sponge</name>
    <dbReference type="NCBI Taxonomy" id="400682"/>
    <lineage>
        <taxon>Eukaryota</taxon>
        <taxon>Metazoa</taxon>
        <taxon>Porifera</taxon>
        <taxon>Demospongiae</taxon>
        <taxon>Heteroscleromorpha</taxon>
        <taxon>Haplosclerida</taxon>
        <taxon>Niphatidae</taxon>
        <taxon>Amphimedon</taxon>
    </lineage>
</organism>
<dbReference type="PANTHER" id="PTHR31569">
    <property type="entry name" value="SWIM-TYPE DOMAIN-CONTAINING PROTEIN"/>
    <property type="match status" value="1"/>
</dbReference>
<sequence length="181" mass="21248">METFEAEQNVTYWRRDTRTFEAAQKRINVIAKDGKKTVIVSMSLKHNHAVSTETFKFLPKNRQMSSNDLDDVKHILKTRPNKKLLQNHIKQTTGKLVTLRDITNITRKTAGQFTDLESMICELRKTEGNTVEIVSNEDNCFKGMFYQDQHMKNKFFSFPELLLVDATYKLNNLRISSRREW</sequence>
<dbReference type="InterPro" id="IPR048324">
    <property type="entry name" value="ZSWIM1-3_RNaseH-like"/>
</dbReference>
<accession>A0A1X7US73</accession>
<dbReference type="InParanoid" id="A0A1X7US73"/>
<reference evidence="2" key="1">
    <citation type="submission" date="2017-05" db="UniProtKB">
        <authorList>
            <consortium name="EnsemblMetazoa"/>
        </authorList>
    </citation>
    <scope>IDENTIFICATION</scope>
</reference>
<dbReference type="AlphaFoldDB" id="A0A1X7US73"/>
<dbReference type="OrthoDB" id="92090at2759"/>
<name>A0A1X7US73_AMPQE</name>
<dbReference type="Pfam" id="PF21056">
    <property type="entry name" value="ZSWIM1-3_RNaseH-like"/>
    <property type="match status" value="1"/>
</dbReference>
<evidence type="ECO:0000313" key="2">
    <source>
        <dbReference type="EnsemblMetazoa" id="Aqu2.1.30618_001"/>
    </source>
</evidence>
<protein>
    <recommendedName>
        <fullName evidence="1">ZSWIM1/3 RNaseH-like domain-containing protein</fullName>
    </recommendedName>
</protein>